<dbReference type="RefSeq" id="WP_109532825.1">
    <property type="nucleotide sequence ID" value="NZ_QEYD01000004.1"/>
</dbReference>
<organism evidence="1 2">
    <name type="scientific">Pararhodobacter marinus</name>
    <dbReference type="NCBI Taxonomy" id="2184063"/>
    <lineage>
        <taxon>Bacteria</taxon>
        <taxon>Pseudomonadati</taxon>
        <taxon>Pseudomonadota</taxon>
        <taxon>Alphaproteobacteria</taxon>
        <taxon>Rhodobacterales</taxon>
        <taxon>Paracoccaceae</taxon>
        <taxon>Pararhodobacter</taxon>
    </lineage>
</organism>
<keyword evidence="2" id="KW-1185">Reference proteome</keyword>
<protein>
    <submittedName>
        <fullName evidence="1">Sarcosine oxidase subunit gamma</fullName>
    </submittedName>
</protein>
<dbReference type="Gene3D" id="3.30.1360.120">
    <property type="entry name" value="Probable tRNA modification gtpase trme, domain 1"/>
    <property type="match status" value="1"/>
</dbReference>
<name>A0A2U2CCY9_9RHOB</name>
<evidence type="ECO:0000313" key="2">
    <source>
        <dbReference type="Proteomes" id="UP000244940"/>
    </source>
</evidence>
<dbReference type="EMBL" id="QEYD01000004">
    <property type="protein sequence ID" value="PWE29712.1"/>
    <property type="molecule type" value="Genomic_DNA"/>
</dbReference>
<reference evidence="1 2" key="1">
    <citation type="submission" date="2018-05" db="EMBL/GenBank/DDBJ databases">
        <title>Pararhodobacter marina sp. nov., isolated from deep-sea water of the Indian Ocean.</title>
        <authorList>
            <person name="Lai Q.Sr."/>
            <person name="Liu X."/>
            <person name="Shao Z."/>
        </authorList>
    </citation>
    <scope>NUCLEOTIDE SEQUENCE [LARGE SCALE GENOMIC DNA]</scope>
    <source>
        <strain evidence="1 2">CIC4N-9</strain>
    </source>
</reference>
<gene>
    <name evidence="1" type="ORF">C4N9_08190</name>
</gene>
<dbReference type="OrthoDB" id="7356349at2"/>
<dbReference type="InterPro" id="IPR027266">
    <property type="entry name" value="TrmE/GcvT-like"/>
</dbReference>
<dbReference type="SUPFAM" id="SSF103025">
    <property type="entry name" value="Folate-binding domain"/>
    <property type="match status" value="1"/>
</dbReference>
<evidence type="ECO:0000313" key="1">
    <source>
        <dbReference type="EMBL" id="PWE29712.1"/>
    </source>
</evidence>
<comment type="caution">
    <text evidence="1">The sequence shown here is derived from an EMBL/GenBank/DDBJ whole genome shotgun (WGS) entry which is preliminary data.</text>
</comment>
<dbReference type="AlphaFoldDB" id="A0A2U2CCY9"/>
<sequence length="181" mass="19377">MTDLSPLCALGAPAPRRVSLGALTLAETPDCGLASLALRRDTPPPSLALPEPGRWQETDGVTAFWTGPGQWLVEMPGCAEVDAAARLAERAPGASVTEQTDGWVLVEITSTAGAAPVERFLERAVNLDLTRFAPGHATRSTVEHLGVYLLRRAEDRLGIWGMRSAAESLWHTLETIAGRLE</sequence>
<proteinExistence type="predicted"/>
<dbReference type="GeneID" id="94364867"/>
<dbReference type="Proteomes" id="UP000244940">
    <property type="component" value="Unassembled WGS sequence"/>
</dbReference>
<accession>A0A2U2CCY9</accession>